<gene>
    <name evidence="2" type="ORF">ABS766_02665</name>
</gene>
<dbReference type="RefSeq" id="WP_408083559.1">
    <property type="nucleotide sequence ID" value="NZ_JBELPZ010000002.1"/>
</dbReference>
<proteinExistence type="predicted"/>
<sequence length="189" mass="21057">MKIAATILLILGSLYFGTGGLIYLELEKRYSDAQSEAVKNKKVSDGKSVVINNIPFNNKKIAEIAKDQFLAEAIYPYVVYIPTFLNFIITAISFGIIGTFAKTINYCITNNTKIADVTNLLLLLIQGACIGFIILGISYAIPTILTNEEVTLKPISIVFLSLIGGIFHEDFYKWLRDSVKQFKEKSKTE</sequence>
<feature type="transmembrane region" description="Helical" evidence="1">
    <location>
        <begin position="154"/>
        <end position="175"/>
    </location>
</feature>
<evidence type="ECO:0000313" key="2">
    <source>
        <dbReference type="EMBL" id="MFL9843313.1"/>
    </source>
</evidence>
<keyword evidence="1" id="KW-0812">Transmembrane</keyword>
<dbReference type="EMBL" id="JBELPZ010000002">
    <property type="protein sequence ID" value="MFL9843313.1"/>
    <property type="molecule type" value="Genomic_DNA"/>
</dbReference>
<keyword evidence="1" id="KW-1133">Transmembrane helix</keyword>
<organism evidence="2 3">
    <name type="scientific">Flavobacterium rhizosphaerae</name>
    <dbReference type="NCBI Taxonomy" id="3163298"/>
    <lineage>
        <taxon>Bacteria</taxon>
        <taxon>Pseudomonadati</taxon>
        <taxon>Bacteroidota</taxon>
        <taxon>Flavobacteriia</taxon>
        <taxon>Flavobacteriales</taxon>
        <taxon>Flavobacteriaceae</taxon>
        <taxon>Flavobacterium</taxon>
    </lineage>
</organism>
<accession>A0ABW8YSQ3</accession>
<dbReference type="Proteomes" id="UP001629156">
    <property type="component" value="Unassembled WGS sequence"/>
</dbReference>
<evidence type="ECO:0000256" key="1">
    <source>
        <dbReference type="SAM" id="Phobius"/>
    </source>
</evidence>
<evidence type="ECO:0000313" key="3">
    <source>
        <dbReference type="Proteomes" id="UP001629156"/>
    </source>
</evidence>
<protein>
    <submittedName>
        <fullName evidence="2">Uncharacterized protein</fullName>
    </submittedName>
</protein>
<comment type="caution">
    <text evidence="2">The sequence shown here is derived from an EMBL/GenBank/DDBJ whole genome shotgun (WGS) entry which is preliminary data.</text>
</comment>
<keyword evidence="3" id="KW-1185">Reference proteome</keyword>
<keyword evidence="1" id="KW-0472">Membrane</keyword>
<feature type="transmembrane region" description="Helical" evidence="1">
    <location>
        <begin position="120"/>
        <end position="142"/>
    </location>
</feature>
<reference evidence="2 3" key="1">
    <citation type="submission" date="2024-06" db="EMBL/GenBank/DDBJ databases">
        <authorList>
            <person name="Kaempfer P."/>
            <person name="Viver T."/>
        </authorList>
    </citation>
    <scope>NUCLEOTIDE SEQUENCE [LARGE SCALE GENOMIC DNA]</scope>
    <source>
        <strain evidence="2 3">ST-119</strain>
    </source>
</reference>
<feature type="transmembrane region" description="Helical" evidence="1">
    <location>
        <begin position="77"/>
        <end position="100"/>
    </location>
</feature>
<name>A0ABW8YSQ3_9FLAO</name>